<dbReference type="InterPro" id="IPR011006">
    <property type="entry name" value="CheY-like_superfamily"/>
</dbReference>
<dbReference type="OrthoDB" id="9797341at2"/>
<protein>
    <submittedName>
        <fullName evidence="6">Response regulator transcription factor</fullName>
    </submittedName>
</protein>
<keyword evidence="7" id="KW-1185">Reference proteome</keyword>
<dbReference type="SUPFAM" id="SSF52172">
    <property type="entry name" value="CheY-like"/>
    <property type="match status" value="1"/>
</dbReference>
<name>A0A5S3PQM9_9FLAO</name>
<keyword evidence="2" id="KW-0238">DNA-binding</keyword>
<dbReference type="PROSITE" id="PS50110">
    <property type="entry name" value="RESPONSE_REGULATORY"/>
    <property type="match status" value="1"/>
</dbReference>
<dbReference type="InterPro" id="IPR000792">
    <property type="entry name" value="Tscrpt_reg_LuxR_C"/>
</dbReference>
<dbReference type="SMART" id="SM00421">
    <property type="entry name" value="HTH_LUXR"/>
    <property type="match status" value="1"/>
</dbReference>
<dbReference type="InterPro" id="IPR039420">
    <property type="entry name" value="WalR-like"/>
</dbReference>
<accession>A0A5S3PQM9</accession>
<comment type="caution">
    <text evidence="3">Lacks conserved residue(s) required for the propagation of feature annotation.</text>
</comment>
<dbReference type="InterPro" id="IPR016032">
    <property type="entry name" value="Sig_transdc_resp-reg_C-effctor"/>
</dbReference>
<sequence>MRPEILNVIIIDNDSQLHASYKSYFERYDDFNLSGIYNNVEDALNEFESVRPDIIVLEVTLPKINGIEGIKLFRKKDAKVNIIMASTNNDFEIIKKAFKYGANGFLTKTVTRKRLYHALNSIKNEGAVIGNDIAKKIISMFQPKSYQSFSERENQIIDYLSQGATYKTIADKLFVTTSAINFHIQNIYLKLNVNSKSEALLKLQEIG</sequence>
<dbReference type="CDD" id="cd06170">
    <property type="entry name" value="LuxR_C_like"/>
    <property type="match status" value="1"/>
</dbReference>
<dbReference type="SMART" id="SM00448">
    <property type="entry name" value="REC"/>
    <property type="match status" value="1"/>
</dbReference>
<evidence type="ECO:0000256" key="1">
    <source>
        <dbReference type="ARBA" id="ARBA00022553"/>
    </source>
</evidence>
<dbReference type="InterPro" id="IPR058245">
    <property type="entry name" value="NreC/VraR/RcsB-like_REC"/>
</dbReference>
<dbReference type="InterPro" id="IPR001789">
    <property type="entry name" value="Sig_transdc_resp-reg_receiver"/>
</dbReference>
<gene>
    <name evidence="6" type="ORF">FEE95_11195</name>
</gene>
<evidence type="ECO:0000313" key="6">
    <source>
        <dbReference type="EMBL" id="TMM57050.1"/>
    </source>
</evidence>
<comment type="caution">
    <text evidence="6">The sequence shown here is derived from an EMBL/GenBank/DDBJ whole genome shotgun (WGS) entry which is preliminary data.</text>
</comment>
<reference evidence="6 7" key="1">
    <citation type="submission" date="2019-05" db="EMBL/GenBank/DDBJ databases">
        <authorList>
            <person name="Zhang J.-Y."/>
            <person name="Feg X."/>
            <person name="Du Z.-J."/>
        </authorList>
    </citation>
    <scope>NUCLEOTIDE SEQUENCE [LARGE SCALE GENOMIC DNA]</scope>
    <source>
        <strain evidence="6 7">RZ26</strain>
    </source>
</reference>
<evidence type="ECO:0000259" key="5">
    <source>
        <dbReference type="PROSITE" id="PS50110"/>
    </source>
</evidence>
<dbReference type="Proteomes" id="UP000310314">
    <property type="component" value="Unassembled WGS sequence"/>
</dbReference>
<evidence type="ECO:0000256" key="3">
    <source>
        <dbReference type="PROSITE-ProRule" id="PRU00169"/>
    </source>
</evidence>
<dbReference type="AlphaFoldDB" id="A0A5S3PQM9"/>
<dbReference type="EMBL" id="VATY01000002">
    <property type="protein sequence ID" value="TMM57050.1"/>
    <property type="molecule type" value="Genomic_DNA"/>
</dbReference>
<dbReference type="PRINTS" id="PR00038">
    <property type="entry name" value="HTHLUXR"/>
</dbReference>
<dbReference type="PROSITE" id="PS50043">
    <property type="entry name" value="HTH_LUXR_2"/>
    <property type="match status" value="1"/>
</dbReference>
<dbReference type="GO" id="GO:0000160">
    <property type="term" value="P:phosphorelay signal transduction system"/>
    <property type="evidence" value="ECO:0007669"/>
    <property type="project" value="InterPro"/>
</dbReference>
<evidence type="ECO:0000256" key="2">
    <source>
        <dbReference type="ARBA" id="ARBA00023125"/>
    </source>
</evidence>
<keyword evidence="1" id="KW-0597">Phosphoprotein</keyword>
<dbReference type="GO" id="GO:0003677">
    <property type="term" value="F:DNA binding"/>
    <property type="evidence" value="ECO:0007669"/>
    <property type="project" value="UniProtKB-KW"/>
</dbReference>
<dbReference type="SUPFAM" id="SSF46894">
    <property type="entry name" value="C-terminal effector domain of the bipartite response regulators"/>
    <property type="match status" value="1"/>
</dbReference>
<dbReference type="Pfam" id="PF00072">
    <property type="entry name" value="Response_reg"/>
    <property type="match status" value="1"/>
</dbReference>
<evidence type="ECO:0000259" key="4">
    <source>
        <dbReference type="PROSITE" id="PS50043"/>
    </source>
</evidence>
<dbReference type="Gene3D" id="3.40.50.2300">
    <property type="match status" value="1"/>
</dbReference>
<dbReference type="PANTHER" id="PTHR43214">
    <property type="entry name" value="TWO-COMPONENT RESPONSE REGULATOR"/>
    <property type="match status" value="1"/>
</dbReference>
<organism evidence="6 7">
    <name type="scientific">Maribacter algarum</name>
    <name type="common">ex Zhang et al. 2020</name>
    <dbReference type="NCBI Taxonomy" id="2578118"/>
    <lineage>
        <taxon>Bacteria</taxon>
        <taxon>Pseudomonadati</taxon>
        <taxon>Bacteroidota</taxon>
        <taxon>Flavobacteriia</taxon>
        <taxon>Flavobacteriales</taxon>
        <taxon>Flavobacteriaceae</taxon>
        <taxon>Maribacter</taxon>
    </lineage>
</organism>
<dbReference type="Pfam" id="PF00196">
    <property type="entry name" value="GerE"/>
    <property type="match status" value="1"/>
</dbReference>
<feature type="domain" description="Response regulatory" evidence="5">
    <location>
        <begin position="7"/>
        <end position="123"/>
    </location>
</feature>
<dbReference type="GO" id="GO:0006355">
    <property type="term" value="P:regulation of DNA-templated transcription"/>
    <property type="evidence" value="ECO:0007669"/>
    <property type="project" value="InterPro"/>
</dbReference>
<dbReference type="CDD" id="cd17535">
    <property type="entry name" value="REC_NarL-like"/>
    <property type="match status" value="1"/>
</dbReference>
<feature type="domain" description="HTH luxR-type" evidence="4">
    <location>
        <begin position="142"/>
        <end position="207"/>
    </location>
</feature>
<evidence type="ECO:0000313" key="7">
    <source>
        <dbReference type="Proteomes" id="UP000310314"/>
    </source>
</evidence>
<proteinExistence type="predicted"/>